<evidence type="ECO:0000256" key="3">
    <source>
        <dbReference type="SAM" id="SignalP"/>
    </source>
</evidence>
<dbReference type="SMART" id="SM00409">
    <property type="entry name" value="IG"/>
    <property type="match status" value="2"/>
</dbReference>
<feature type="region of interest" description="Disordered" evidence="1">
    <location>
        <begin position="450"/>
        <end position="482"/>
    </location>
</feature>
<comment type="caution">
    <text evidence="5">The sequence shown here is derived from an EMBL/GenBank/DDBJ whole genome shotgun (WGS) entry which is preliminary data.</text>
</comment>
<evidence type="ECO:0000313" key="6">
    <source>
        <dbReference type="Proteomes" id="UP000271974"/>
    </source>
</evidence>
<feature type="signal peptide" evidence="3">
    <location>
        <begin position="1"/>
        <end position="29"/>
    </location>
</feature>
<dbReference type="AlphaFoldDB" id="A0A433T241"/>
<dbReference type="EMBL" id="RQTK01000730">
    <property type="protein sequence ID" value="RUS75560.1"/>
    <property type="molecule type" value="Genomic_DNA"/>
</dbReference>
<name>A0A433T241_ELYCH</name>
<organism evidence="5 6">
    <name type="scientific">Elysia chlorotica</name>
    <name type="common">Eastern emerald elysia</name>
    <name type="synonym">Sea slug</name>
    <dbReference type="NCBI Taxonomy" id="188477"/>
    <lineage>
        <taxon>Eukaryota</taxon>
        <taxon>Metazoa</taxon>
        <taxon>Spiralia</taxon>
        <taxon>Lophotrochozoa</taxon>
        <taxon>Mollusca</taxon>
        <taxon>Gastropoda</taxon>
        <taxon>Heterobranchia</taxon>
        <taxon>Euthyneura</taxon>
        <taxon>Panpulmonata</taxon>
        <taxon>Sacoglossa</taxon>
        <taxon>Placobranchoidea</taxon>
        <taxon>Plakobranchidae</taxon>
        <taxon>Elysia</taxon>
    </lineage>
</organism>
<reference evidence="5 6" key="1">
    <citation type="submission" date="2019-01" db="EMBL/GenBank/DDBJ databases">
        <title>A draft genome assembly of the solar-powered sea slug Elysia chlorotica.</title>
        <authorList>
            <person name="Cai H."/>
            <person name="Li Q."/>
            <person name="Fang X."/>
            <person name="Li J."/>
            <person name="Curtis N.E."/>
            <person name="Altenburger A."/>
            <person name="Shibata T."/>
            <person name="Feng M."/>
            <person name="Maeda T."/>
            <person name="Schwartz J.A."/>
            <person name="Shigenobu S."/>
            <person name="Lundholm N."/>
            <person name="Nishiyama T."/>
            <person name="Yang H."/>
            <person name="Hasebe M."/>
            <person name="Li S."/>
            <person name="Pierce S.K."/>
            <person name="Wang J."/>
        </authorList>
    </citation>
    <scope>NUCLEOTIDE SEQUENCE [LARGE SCALE GENOMIC DNA]</scope>
    <source>
        <strain evidence="5">EC2010</strain>
        <tissue evidence="5">Whole organism of an adult</tissue>
    </source>
</reference>
<gene>
    <name evidence="5" type="ORF">EGW08_016685</name>
</gene>
<dbReference type="InterPro" id="IPR003599">
    <property type="entry name" value="Ig_sub"/>
</dbReference>
<keyword evidence="3" id="KW-0732">Signal</keyword>
<proteinExistence type="predicted"/>
<dbReference type="Proteomes" id="UP000271974">
    <property type="component" value="Unassembled WGS sequence"/>
</dbReference>
<protein>
    <recommendedName>
        <fullName evidence="4">Ig-like domain-containing protein</fullName>
    </recommendedName>
</protein>
<evidence type="ECO:0000259" key="4">
    <source>
        <dbReference type="PROSITE" id="PS50835"/>
    </source>
</evidence>
<keyword evidence="2" id="KW-1133">Transmembrane helix</keyword>
<feature type="region of interest" description="Disordered" evidence="1">
    <location>
        <begin position="512"/>
        <end position="543"/>
    </location>
</feature>
<feature type="transmembrane region" description="Helical" evidence="2">
    <location>
        <begin position="410"/>
        <end position="435"/>
    </location>
</feature>
<evidence type="ECO:0000256" key="2">
    <source>
        <dbReference type="SAM" id="Phobius"/>
    </source>
</evidence>
<keyword evidence="2" id="KW-0472">Membrane</keyword>
<feature type="domain" description="Ig-like" evidence="4">
    <location>
        <begin position="38"/>
        <end position="171"/>
    </location>
</feature>
<evidence type="ECO:0000256" key="1">
    <source>
        <dbReference type="SAM" id="MobiDB-lite"/>
    </source>
</evidence>
<dbReference type="PROSITE" id="PS50835">
    <property type="entry name" value="IG_LIKE"/>
    <property type="match status" value="1"/>
</dbReference>
<keyword evidence="6" id="KW-1185">Reference proteome</keyword>
<feature type="chain" id="PRO_5019265504" description="Ig-like domain-containing protein" evidence="3">
    <location>
        <begin position="30"/>
        <end position="543"/>
    </location>
</feature>
<evidence type="ECO:0000313" key="5">
    <source>
        <dbReference type="EMBL" id="RUS75560.1"/>
    </source>
</evidence>
<accession>A0A433T241</accession>
<sequence>MAWARLFHGYAGLVRVLALLACFQQLSFGFPFKALNAPEEPTKRRYELHKKRGDRVKIQCDAFVVGFSRKVKVVWALRLRRLSHAGCNPKDPAMTLVELIHTNGSLEEHQIYRAIKEPPKWKIYARGAALNKDLTNIWTAWVGLAIAEVEPQDSGIYRCDALVGELDDSLSKTSRSSYTTLTVSVAEPAVGHIHPTPLPLDASLTATDYDRSVLNPSENHQRPGGSVNISCVPRLLARAPMLPFSVSSIEVQFLPFHLPDSDFITVSRYQASSDRMYTKPPPHRNWLFSNVGTRPEFDRSVDSLHMRIDIRIPAVTKEETGIFRCSVTDGATNAVYSGEAGLKVSDESDFRSGFCETPKYETDDVISKQEEKFGNQIPDIAEDLGLQADAMVPEGVEDATHDLWDNPTCMVAIILVIICVVLLILLILLAICMYIGYCLGCWKRKAASHEPTSEQPLGPGQTTLDESNPDDKKKKKKKKKNLLVQVPDRSPSPFTLSQLDFLAEIVSEYPCIPLKTPDTNERNPWKRRRDLNTSPPVKTPKFV</sequence>
<keyword evidence="2" id="KW-0812">Transmembrane</keyword>
<dbReference type="InterPro" id="IPR007110">
    <property type="entry name" value="Ig-like_dom"/>
</dbReference>